<feature type="transmembrane region" description="Helical" evidence="10">
    <location>
        <begin position="52"/>
        <end position="72"/>
    </location>
</feature>
<protein>
    <recommendedName>
        <fullName evidence="11">Major facilitator superfamily (MFS) profile domain-containing protein</fullName>
    </recommendedName>
</protein>
<dbReference type="NCBIfam" id="TIGR00879">
    <property type="entry name" value="SP"/>
    <property type="match status" value="1"/>
</dbReference>
<dbReference type="InterPro" id="IPR020846">
    <property type="entry name" value="MFS_dom"/>
</dbReference>
<dbReference type="Gene3D" id="1.20.1250.20">
    <property type="entry name" value="MFS general substrate transporter like domains"/>
    <property type="match status" value="1"/>
</dbReference>
<keyword evidence="7 10" id="KW-0472">Membrane</keyword>
<feature type="transmembrane region" description="Helical" evidence="10">
    <location>
        <begin position="481"/>
        <end position="499"/>
    </location>
</feature>
<keyword evidence="5 10" id="KW-0812">Transmembrane</keyword>
<evidence type="ECO:0000256" key="6">
    <source>
        <dbReference type="ARBA" id="ARBA00022989"/>
    </source>
</evidence>
<dbReference type="PROSITE" id="PS50850">
    <property type="entry name" value="MFS"/>
    <property type="match status" value="1"/>
</dbReference>
<comment type="subcellular location">
    <subcellularLocation>
        <location evidence="1">Cell membrane</location>
        <topology evidence="1">Multi-pass membrane protein</topology>
    </subcellularLocation>
</comment>
<feature type="transmembrane region" description="Helical" evidence="10">
    <location>
        <begin position="152"/>
        <end position="173"/>
    </location>
</feature>
<dbReference type="PANTHER" id="PTHR48020">
    <property type="entry name" value="PROTON MYO-INOSITOL COTRANSPORTER"/>
    <property type="match status" value="1"/>
</dbReference>
<dbReference type="GO" id="GO:0005886">
    <property type="term" value="C:plasma membrane"/>
    <property type="evidence" value="ECO:0007669"/>
    <property type="project" value="UniProtKB-SubCell"/>
</dbReference>
<feature type="domain" description="Major facilitator superfamily (MFS) profile" evidence="11">
    <location>
        <begin position="59"/>
        <end position="503"/>
    </location>
</feature>
<evidence type="ECO:0000256" key="10">
    <source>
        <dbReference type="SAM" id="Phobius"/>
    </source>
</evidence>
<feature type="transmembrane region" description="Helical" evidence="10">
    <location>
        <begin position="370"/>
        <end position="392"/>
    </location>
</feature>
<dbReference type="GO" id="GO:0005365">
    <property type="term" value="F:myo-inositol transmembrane transporter activity"/>
    <property type="evidence" value="ECO:0007669"/>
    <property type="project" value="UniProtKB-ARBA"/>
</dbReference>
<dbReference type="InterPro" id="IPR005829">
    <property type="entry name" value="Sugar_transporter_CS"/>
</dbReference>
<evidence type="ECO:0000256" key="3">
    <source>
        <dbReference type="ARBA" id="ARBA00022448"/>
    </source>
</evidence>
<keyword evidence="3 9" id="KW-0813">Transport</keyword>
<reference evidence="12 13" key="1">
    <citation type="submission" date="2024-01" db="EMBL/GenBank/DDBJ databases">
        <title>Comparative genomics of Cryptococcus and Kwoniella reveals pathogenesis evolution and contrasting modes of karyotype evolution via chromosome fusion or intercentromeric recombination.</title>
        <authorList>
            <person name="Coelho M.A."/>
            <person name="David-Palma M."/>
            <person name="Shea T."/>
            <person name="Bowers K."/>
            <person name="McGinley-Smith S."/>
            <person name="Mohammad A.W."/>
            <person name="Gnirke A."/>
            <person name="Yurkov A.M."/>
            <person name="Nowrousian M."/>
            <person name="Sun S."/>
            <person name="Cuomo C.A."/>
            <person name="Heitman J."/>
        </authorList>
    </citation>
    <scope>NUCLEOTIDE SEQUENCE [LARGE SCALE GENOMIC DNA]</scope>
    <source>
        <strain evidence="12 13">CBS 6074</strain>
    </source>
</reference>
<keyword evidence="13" id="KW-1185">Reference proteome</keyword>
<feature type="transmembrane region" description="Helical" evidence="10">
    <location>
        <begin position="185"/>
        <end position="207"/>
    </location>
</feature>
<dbReference type="InterPro" id="IPR036259">
    <property type="entry name" value="MFS_trans_sf"/>
</dbReference>
<feature type="transmembrane region" description="Helical" evidence="10">
    <location>
        <begin position="412"/>
        <end position="435"/>
    </location>
</feature>
<evidence type="ECO:0000313" key="13">
    <source>
        <dbReference type="Proteomes" id="UP001355207"/>
    </source>
</evidence>
<feature type="transmembrane region" description="Helical" evidence="10">
    <location>
        <begin position="447"/>
        <end position="469"/>
    </location>
</feature>
<evidence type="ECO:0000256" key="2">
    <source>
        <dbReference type="ARBA" id="ARBA00010992"/>
    </source>
</evidence>
<evidence type="ECO:0000256" key="4">
    <source>
        <dbReference type="ARBA" id="ARBA00022475"/>
    </source>
</evidence>
<evidence type="ECO:0000256" key="8">
    <source>
        <dbReference type="ARBA" id="ARBA00049119"/>
    </source>
</evidence>
<comment type="similarity">
    <text evidence="2 9">Belongs to the major facilitator superfamily. Sugar transporter (TC 2.A.1.1) family.</text>
</comment>
<dbReference type="InterPro" id="IPR050814">
    <property type="entry name" value="Myo-inositol_Transporter"/>
</dbReference>
<dbReference type="GeneID" id="91094469"/>
<evidence type="ECO:0000256" key="7">
    <source>
        <dbReference type="ARBA" id="ARBA00023136"/>
    </source>
</evidence>
<gene>
    <name evidence="12" type="ORF">L201_003799</name>
</gene>
<dbReference type="PROSITE" id="PS00217">
    <property type="entry name" value="SUGAR_TRANSPORT_2"/>
    <property type="match status" value="1"/>
</dbReference>
<dbReference type="GO" id="GO:1904679">
    <property type="term" value="P:myo-inositol import across plasma membrane"/>
    <property type="evidence" value="ECO:0007669"/>
    <property type="project" value="UniProtKB-ARBA"/>
</dbReference>
<dbReference type="PRINTS" id="PR00171">
    <property type="entry name" value="SUGRTRNSPORT"/>
</dbReference>
<dbReference type="SUPFAM" id="SSF103473">
    <property type="entry name" value="MFS general substrate transporter"/>
    <property type="match status" value="1"/>
</dbReference>
<feature type="transmembrane region" description="Helical" evidence="10">
    <location>
        <begin position="342"/>
        <end position="363"/>
    </location>
</feature>
<feature type="transmembrane region" description="Helical" evidence="10">
    <location>
        <begin position="126"/>
        <end position="146"/>
    </location>
</feature>
<dbReference type="Pfam" id="PF00083">
    <property type="entry name" value="Sugar_tr"/>
    <property type="match status" value="1"/>
</dbReference>
<dbReference type="PANTHER" id="PTHR48020:SF12">
    <property type="entry name" value="PROTON MYO-INOSITOL COTRANSPORTER"/>
    <property type="match status" value="1"/>
</dbReference>
<dbReference type="Proteomes" id="UP001355207">
    <property type="component" value="Chromosome 4"/>
</dbReference>
<evidence type="ECO:0000256" key="9">
    <source>
        <dbReference type="RuleBase" id="RU003346"/>
    </source>
</evidence>
<comment type="catalytic activity">
    <reaction evidence="8">
        <text>myo-inositol(out) + H(+)(out) = myo-inositol(in) + H(+)(in)</text>
        <dbReference type="Rhea" id="RHEA:60364"/>
        <dbReference type="ChEBI" id="CHEBI:15378"/>
        <dbReference type="ChEBI" id="CHEBI:17268"/>
    </reaction>
</comment>
<accession>A0AAX4JVN6</accession>
<feature type="transmembrane region" description="Helical" evidence="10">
    <location>
        <begin position="307"/>
        <end position="330"/>
    </location>
</feature>
<organism evidence="12 13">
    <name type="scientific">Kwoniella dendrophila CBS 6074</name>
    <dbReference type="NCBI Taxonomy" id="1295534"/>
    <lineage>
        <taxon>Eukaryota</taxon>
        <taxon>Fungi</taxon>
        <taxon>Dikarya</taxon>
        <taxon>Basidiomycota</taxon>
        <taxon>Agaricomycotina</taxon>
        <taxon>Tremellomycetes</taxon>
        <taxon>Tremellales</taxon>
        <taxon>Cryptococcaceae</taxon>
        <taxon>Kwoniella</taxon>
    </lineage>
</organism>
<dbReference type="AlphaFoldDB" id="A0AAX4JVN6"/>
<keyword evidence="6 10" id="KW-1133">Transmembrane helix</keyword>
<feature type="transmembrane region" description="Helical" evidence="10">
    <location>
        <begin position="213"/>
        <end position="235"/>
    </location>
</feature>
<evidence type="ECO:0000259" key="11">
    <source>
        <dbReference type="PROSITE" id="PS50850"/>
    </source>
</evidence>
<evidence type="ECO:0000313" key="12">
    <source>
        <dbReference type="EMBL" id="WWC88884.1"/>
    </source>
</evidence>
<evidence type="ECO:0000256" key="1">
    <source>
        <dbReference type="ARBA" id="ARBA00004651"/>
    </source>
</evidence>
<keyword evidence="4" id="KW-1003">Cell membrane</keyword>
<dbReference type="PROSITE" id="PS00216">
    <property type="entry name" value="SUGAR_TRANSPORT_1"/>
    <property type="match status" value="1"/>
</dbReference>
<feature type="transmembrane region" description="Helical" evidence="10">
    <location>
        <begin position="99"/>
        <end position="119"/>
    </location>
</feature>
<evidence type="ECO:0000256" key="5">
    <source>
        <dbReference type="ARBA" id="ARBA00022692"/>
    </source>
</evidence>
<name>A0AAX4JVN6_9TREE</name>
<proteinExistence type="inferred from homology"/>
<dbReference type="FunFam" id="1.20.1250.20:FF:000073">
    <property type="entry name" value="MFS myo-inositol transporter, putative"/>
    <property type="match status" value="1"/>
</dbReference>
<dbReference type="InterPro" id="IPR005828">
    <property type="entry name" value="MFS_sugar_transport-like"/>
</dbReference>
<dbReference type="InterPro" id="IPR003663">
    <property type="entry name" value="Sugar/inositol_transpt"/>
</dbReference>
<sequence>MSKDNHEIIDMEHAVVEQPKSKKTKKREGDEADFSLAMIDENLVRAENEDKLTVYLCFLIAAAAIAGFLFGYDTAVVGVALPLIGNDLGKTLSASDQEIITAGTTIGAIFGSAILGAFADKWGRKWCITIADAFFTVGAILIASSYSLAQIIVGRLILGVGVGGAAVIAPLYITELAPTAVRGRCIGVNALFIPVGQVVADGIGAGVQNMKHGWRFLFALGVVPSMIQLCLMHWLPESPRVSILKGKTEQARAAMRKVYQDAPEAQIDFKIRVAEEYVAATTKLQRDLTFSQRVSKIWKTKAYRRPIITVAGLQFFGQLTGFNALLYYAGTLFGLLGLSNPALGGLIPAGVNALFLFIGMCLVDRVGRRGLLVWCVPVMIAGLVWCVVGFYYMCKPTGGLLDTSYTYSTTNIGVVIGGIVFFVMGYGASYSHLIWYQSEFLALEIRAAGSAIATTTCWIANLVVSVSYLSELETLTPAGTYGLYLGFVTVGYVFVLFCFPESKGLSIDEIAQVFHDGFGIKKSVEMRAEKDRLRAKWDKENENTSVHDMARKAKETAHLEFSQRPTRGFRDDLDSIAETV</sequence>
<dbReference type="RefSeq" id="XP_066075647.1">
    <property type="nucleotide sequence ID" value="XM_066219550.1"/>
</dbReference>
<dbReference type="EMBL" id="CP144101">
    <property type="protein sequence ID" value="WWC88884.1"/>
    <property type="molecule type" value="Genomic_DNA"/>
</dbReference>